<evidence type="ECO:0000313" key="3">
    <source>
        <dbReference type="Proteomes" id="UP000092503"/>
    </source>
</evidence>
<proteinExistence type="predicted"/>
<feature type="region of interest" description="Disordered" evidence="1">
    <location>
        <begin position="33"/>
        <end position="54"/>
    </location>
</feature>
<evidence type="ECO:0000256" key="1">
    <source>
        <dbReference type="SAM" id="MobiDB-lite"/>
    </source>
</evidence>
<dbReference type="EMBL" id="FLTX01000025">
    <property type="protein sequence ID" value="SBV50955.1"/>
    <property type="molecule type" value="Genomic_DNA"/>
</dbReference>
<accession>A0A1C3NKN9</accession>
<reference evidence="2 3" key="1">
    <citation type="submission" date="2016-06" db="EMBL/GenBank/DDBJ databases">
        <authorList>
            <person name="Kjaerup R.B."/>
            <person name="Dalgaard T.S."/>
            <person name="Juul-Madsen H.R."/>
        </authorList>
    </citation>
    <scope>NUCLEOTIDE SEQUENCE [LARGE SCALE GENOMIC DNA]</scope>
    <source>
        <strain evidence="2">LMG947</strain>
    </source>
</reference>
<name>A0A1C3NKN9_9XANT</name>
<dbReference type="AlphaFoldDB" id="A0A1C3NKN9"/>
<dbReference type="STRING" id="56449.XBLMG947_1738"/>
<protein>
    <submittedName>
        <fullName evidence="2">Uncharacterized protein</fullName>
    </submittedName>
</protein>
<dbReference type="Proteomes" id="UP000092503">
    <property type="component" value="Unassembled WGS sequence"/>
</dbReference>
<sequence>MTDFMTALLLAPSSTTDAPVPSVTCGAGVRGWQRDARSAADAAAERSITQEPSP</sequence>
<organism evidence="2 3">
    <name type="scientific">Xanthomonas bromi</name>
    <dbReference type="NCBI Taxonomy" id="56449"/>
    <lineage>
        <taxon>Bacteria</taxon>
        <taxon>Pseudomonadati</taxon>
        <taxon>Pseudomonadota</taxon>
        <taxon>Gammaproteobacteria</taxon>
        <taxon>Lysobacterales</taxon>
        <taxon>Lysobacteraceae</taxon>
        <taxon>Xanthomonas</taxon>
    </lineage>
</organism>
<gene>
    <name evidence="2" type="ORF">XBLMG947_1738</name>
</gene>
<evidence type="ECO:0000313" key="2">
    <source>
        <dbReference type="EMBL" id="SBV50955.1"/>
    </source>
</evidence>